<feature type="compositionally biased region" description="Low complexity" evidence="1">
    <location>
        <begin position="29"/>
        <end position="41"/>
    </location>
</feature>
<dbReference type="Proteomes" id="UP000270094">
    <property type="component" value="Unassembled WGS sequence"/>
</dbReference>
<proteinExistence type="predicted"/>
<accession>A0A3P7LGZ4</accession>
<protein>
    <submittedName>
        <fullName evidence="2">Uncharacterized protein</fullName>
    </submittedName>
</protein>
<dbReference type="EMBL" id="UYYB01102327">
    <property type="protein sequence ID" value="VDM78562.1"/>
    <property type="molecule type" value="Genomic_DNA"/>
</dbReference>
<reference evidence="2 3" key="1">
    <citation type="submission" date="2018-11" db="EMBL/GenBank/DDBJ databases">
        <authorList>
            <consortium name="Pathogen Informatics"/>
        </authorList>
    </citation>
    <scope>NUCLEOTIDE SEQUENCE [LARGE SCALE GENOMIC DNA]</scope>
</reference>
<evidence type="ECO:0000256" key="1">
    <source>
        <dbReference type="SAM" id="MobiDB-lite"/>
    </source>
</evidence>
<feature type="region of interest" description="Disordered" evidence="1">
    <location>
        <begin position="28"/>
        <end position="54"/>
    </location>
</feature>
<organism evidence="2 3">
    <name type="scientific">Strongylus vulgaris</name>
    <name type="common">Blood worm</name>
    <dbReference type="NCBI Taxonomy" id="40348"/>
    <lineage>
        <taxon>Eukaryota</taxon>
        <taxon>Metazoa</taxon>
        <taxon>Ecdysozoa</taxon>
        <taxon>Nematoda</taxon>
        <taxon>Chromadorea</taxon>
        <taxon>Rhabditida</taxon>
        <taxon>Rhabditina</taxon>
        <taxon>Rhabditomorpha</taxon>
        <taxon>Strongyloidea</taxon>
        <taxon>Strongylidae</taxon>
        <taxon>Strongylus</taxon>
    </lineage>
</organism>
<dbReference type="AlphaFoldDB" id="A0A3P7LGZ4"/>
<evidence type="ECO:0000313" key="2">
    <source>
        <dbReference type="EMBL" id="VDM78562.1"/>
    </source>
</evidence>
<evidence type="ECO:0000313" key="3">
    <source>
        <dbReference type="Proteomes" id="UP000270094"/>
    </source>
</evidence>
<sequence>MNKDDLHRSHEPSELGRAVKAIVHKDWRTSGSDALSSSSSHSRGDGRSQRSQRQPSWAFLYSDVVVLQQEVQIDSNRLYDR</sequence>
<name>A0A3P7LGZ4_STRVU</name>
<gene>
    <name evidence="2" type="ORF">SVUK_LOCUS13560</name>
</gene>
<keyword evidence="3" id="KW-1185">Reference proteome</keyword>